<dbReference type="RefSeq" id="WP_251740337.1">
    <property type="nucleotide sequence ID" value="NZ_JBHUOJ010000007.1"/>
</dbReference>
<dbReference type="EMBL" id="JBHUOJ010000007">
    <property type="protein sequence ID" value="MFD2832286.1"/>
    <property type="molecule type" value="Genomic_DNA"/>
</dbReference>
<dbReference type="SMART" id="SM00344">
    <property type="entry name" value="HTH_ASNC"/>
    <property type="match status" value="1"/>
</dbReference>
<dbReference type="PRINTS" id="PR00033">
    <property type="entry name" value="HTHASNC"/>
</dbReference>
<comment type="caution">
    <text evidence="5">The sequence shown here is derived from an EMBL/GenBank/DDBJ whole genome shotgun (WGS) entry which is preliminary data.</text>
</comment>
<dbReference type="Gene3D" id="3.30.70.920">
    <property type="match status" value="1"/>
</dbReference>
<dbReference type="InterPro" id="IPR019885">
    <property type="entry name" value="Tscrpt_reg_HTH_AsnC-type_CS"/>
</dbReference>
<dbReference type="Pfam" id="PF13412">
    <property type="entry name" value="HTH_24"/>
    <property type="match status" value="1"/>
</dbReference>
<proteinExistence type="predicted"/>
<accession>A0ABW5X3Y7</accession>
<evidence type="ECO:0000259" key="4">
    <source>
        <dbReference type="PROSITE" id="PS50956"/>
    </source>
</evidence>
<dbReference type="InterPro" id="IPR011008">
    <property type="entry name" value="Dimeric_a/b-barrel"/>
</dbReference>
<dbReference type="PANTHER" id="PTHR30154:SF34">
    <property type="entry name" value="TRANSCRIPTIONAL REGULATOR AZLB"/>
    <property type="match status" value="1"/>
</dbReference>
<gene>
    <name evidence="5" type="ORF">ACFSYS_03245</name>
</gene>
<dbReference type="Gene3D" id="1.10.10.10">
    <property type="entry name" value="Winged helix-like DNA-binding domain superfamily/Winged helix DNA-binding domain"/>
    <property type="match status" value="1"/>
</dbReference>
<dbReference type="Proteomes" id="UP001597438">
    <property type="component" value="Unassembled WGS sequence"/>
</dbReference>
<evidence type="ECO:0000256" key="2">
    <source>
        <dbReference type="ARBA" id="ARBA00023125"/>
    </source>
</evidence>
<dbReference type="PROSITE" id="PS50956">
    <property type="entry name" value="HTH_ASNC_2"/>
    <property type="match status" value="1"/>
</dbReference>
<feature type="domain" description="HTH asnC-type" evidence="4">
    <location>
        <begin position="3"/>
        <end position="66"/>
    </location>
</feature>
<dbReference type="InterPro" id="IPR019887">
    <property type="entry name" value="Tscrpt_reg_AsnC/Lrp_C"/>
</dbReference>
<dbReference type="SUPFAM" id="SSF46785">
    <property type="entry name" value="Winged helix' DNA-binding domain"/>
    <property type="match status" value="1"/>
</dbReference>
<dbReference type="InterPro" id="IPR011991">
    <property type="entry name" value="ArsR-like_HTH"/>
</dbReference>
<dbReference type="InterPro" id="IPR036388">
    <property type="entry name" value="WH-like_DNA-bd_sf"/>
</dbReference>
<evidence type="ECO:0000256" key="3">
    <source>
        <dbReference type="ARBA" id="ARBA00023163"/>
    </source>
</evidence>
<dbReference type="SUPFAM" id="SSF54909">
    <property type="entry name" value="Dimeric alpha+beta barrel"/>
    <property type="match status" value="1"/>
</dbReference>
<organism evidence="5 6">
    <name type="scientific">Christiangramia antarctica</name>
    <dbReference type="NCBI Taxonomy" id="2058158"/>
    <lineage>
        <taxon>Bacteria</taxon>
        <taxon>Pseudomonadati</taxon>
        <taxon>Bacteroidota</taxon>
        <taxon>Flavobacteriia</taxon>
        <taxon>Flavobacteriales</taxon>
        <taxon>Flavobacteriaceae</taxon>
        <taxon>Christiangramia</taxon>
    </lineage>
</organism>
<keyword evidence="2" id="KW-0238">DNA-binding</keyword>
<keyword evidence="3" id="KW-0804">Transcription</keyword>
<dbReference type="InterPro" id="IPR019888">
    <property type="entry name" value="Tscrpt_reg_AsnC-like"/>
</dbReference>
<dbReference type="PANTHER" id="PTHR30154">
    <property type="entry name" value="LEUCINE-RESPONSIVE REGULATORY PROTEIN"/>
    <property type="match status" value="1"/>
</dbReference>
<evidence type="ECO:0000256" key="1">
    <source>
        <dbReference type="ARBA" id="ARBA00023015"/>
    </source>
</evidence>
<keyword evidence="1" id="KW-0805">Transcription regulation</keyword>
<dbReference type="PROSITE" id="PS00519">
    <property type="entry name" value="HTH_ASNC_1"/>
    <property type="match status" value="1"/>
</dbReference>
<dbReference type="InterPro" id="IPR000485">
    <property type="entry name" value="AsnC-type_HTH_dom"/>
</dbReference>
<sequence>MKIDKLDKEILSHLQVDSKKTNKEISNHLGLSVTAVYERIRKMERQGIILKYVALLNTEMVEKDFMVFCQIKLVQHKKEFLTRFEKEVKSLPEVIECFHVSGDYDYILKVLVKDMDAFREFMVTKLTTLDHIGSTKSIFTINKVKQSTQIILEAGS</sequence>
<keyword evidence="6" id="KW-1185">Reference proteome</keyword>
<evidence type="ECO:0000313" key="5">
    <source>
        <dbReference type="EMBL" id="MFD2832286.1"/>
    </source>
</evidence>
<evidence type="ECO:0000313" key="6">
    <source>
        <dbReference type="Proteomes" id="UP001597438"/>
    </source>
</evidence>
<name>A0ABW5X3Y7_9FLAO</name>
<protein>
    <submittedName>
        <fullName evidence="5">Lrp/AsnC family transcriptional regulator</fullName>
    </submittedName>
</protein>
<dbReference type="CDD" id="cd00090">
    <property type="entry name" value="HTH_ARSR"/>
    <property type="match status" value="1"/>
</dbReference>
<reference evidence="6" key="1">
    <citation type="journal article" date="2019" name="Int. J. Syst. Evol. Microbiol.">
        <title>The Global Catalogue of Microorganisms (GCM) 10K type strain sequencing project: providing services to taxonomists for standard genome sequencing and annotation.</title>
        <authorList>
            <consortium name="The Broad Institute Genomics Platform"/>
            <consortium name="The Broad Institute Genome Sequencing Center for Infectious Disease"/>
            <person name="Wu L."/>
            <person name="Ma J."/>
        </authorList>
    </citation>
    <scope>NUCLEOTIDE SEQUENCE [LARGE SCALE GENOMIC DNA]</scope>
    <source>
        <strain evidence="6">KCTC 52925</strain>
    </source>
</reference>
<dbReference type="Pfam" id="PF01037">
    <property type="entry name" value="AsnC_trans_reg"/>
    <property type="match status" value="1"/>
</dbReference>
<dbReference type="InterPro" id="IPR036390">
    <property type="entry name" value="WH_DNA-bd_sf"/>
</dbReference>